<feature type="domain" description="Neurotransmitter-gated ion-channel ligand-binding" evidence="1">
    <location>
        <begin position="12"/>
        <end position="130"/>
    </location>
</feature>
<protein>
    <recommendedName>
        <fullName evidence="1">Neurotransmitter-gated ion-channel ligand-binding domain-containing protein</fullName>
    </recommendedName>
</protein>
<feature type="non-terminal residue" evidence="2">
    <location>
        <position position="1"/>
    </location>
</feature>
<dbReference type="InterPro" id="IPR006202">
    <property type="entry name" value="Neur_chan_lig-bd"/>
</dbReference>
<dbReference type="Gene3D" id="2.70.170.10">
    <property type="entry name" value="Neurotransmitter-gated ion-channel ligand-binding domain"/>
    <property type="match status" value="1"/>
</dbReference>
<dbReference type="GO" id="GO:0005230">
    <property type="term" value="F:extracellular ligand-gated monoatomic ion channel activity"/>
    <property type="evidence" value="ECO:0007669"/>
    <property type="project" value="InterPro"/>
</dbReference>
<proteinExistence type="predicted"/>
<dbReference type="GO" id="GO:0016020">
    <property type="term" value="C:membrane"/>
    <property type="evidence" value="ECO:0007669"/>
    <property type="project" value="InterPro"/>
</dbReference>
<dbReference type="SUPFAM" id="SSF63712">
    <property type="entry name" value="Nicotinic receptor ligand binding domain-like"/>
    <property type="match status" value="1"/>
</dbReference>
<dbReference type="Pfam" id="PF02931">
    <property type="entry name" value="Neur_chan_LBD"/>
    <property type="match status" value="1"/>
</dbReference>
<organism evidence="2 3">
    <name type="scientific">Candidula unifasciata</name>
    <dbReference type="NCBI Taxonomy" id="100452"/>
    <lineage>
        <taxon>Eukaryota</taxon>
        <taxon>Metazoa</taxon>
        <taxon>Spiralia</taxon>
        <taxon>Lophotrochozoa</taxon>
        <taxon>Mollusca</taxon>
        <taxon>Gastropoda</taxon>
        <taxon>Heterobranchia</taxon>
        <taxon>Euthyneura</taxon>
        <taxon>Panpulmonata</taxon>
        <taxon>Eupulmonata</taxon>
        <taxon>Stylommatophora</taxon>
        <taxon>Helicina</taxon>
        <taxon>Helicoidea</taxon>
        <taxon>Geomitridae</taxon>
        <taxon>Candidula</taxon>
    </lineage>
</organism>
<dbReference type="EMBL" id="CAJHNH020004021">
    <property type="protein sequence ID" value="CAG5130429.1"/>
    <property type="molecule type" value="Genomic_DNA"/>
</dbReference>
<name>A0A8S3ZM27_9EUPU</name>
<evidence type="ECO:0000313" key="2">
    <source>
        <dbReference type="EMBL" id="CAG5130429.1"/>
    </source>
</evidence>
<sequence length="215" mass="24313">RAAEESIILRDKEIIDNLREKSDPDTIPIDSMNPKPVEVKVENSLLYVVTADPEAEVVEIVLRQKLIWRSPSLAWSNSKPDVDNVSIPLRYLWSPDTAPTNGVSVQEPLSPEIAVVSADGEITYAPQMRVGIHADLKGLSSSAGVRISFTLESWTYDNTRFRFASPASSNFDLEEFESKRYKVSDAKVEKRTKWHPSRPSLHESLEFSFLLKRIE</sequence>
<accession>A0A8S3ZM27</accession>
<gene>
    <name evidence="2" type="ORF">CUNI_LOCUS15987</name>
</gene>
<evidence type="ECO:0000313" key="3">
    <source>
        <dbReference type="Proteomes" id="UP000678393"/>
    </source>
</evidence>
<evidence type="ECO:0000259" key="1">
    <source>
        <dbReference type="Pfam" id="PF02931"/>
    </source>
</evidence>
<keyword evidence="3" id="KW-1185">Reference proteome</keyword>
<comment type="caution">
    <text evidence="2">The sequence shown here is derived from an EMBL/GenBank/DDBJ whole genome shotgun (WGS) entry which is preliminary data.</text>
</comment>
<dbReference type="AlphaFoldDB" id="A0A8S3ZM27"/>
<dbReference type="Proteomes" id="UP000678393">
    <property type="component" value="Unassembled WGS sequence"/>
</dbReference>
<reference evidence="2" key="1">
    <citation type="submission" date="2021-04" db="EMBL/GenBank/DDBJ databases">
        <authorList>
            <consortium name="Molecular Ecology Group"/>
        </authorList>
    </citation>
    <scope>NUCLEOTIDE SEQUENCE</scope>
</reference>
<dbReference type="InterPro" id="IPR036734">
    <property type="entry name" value="Neur_chan_lig-bd_sf"/>
</dbReference>